<keyword evidence="2" id="KW-0812">Transmembrane</keyword>
<dbReference type="AlphaFoldDB" id="A0A2T4UA74"/>
<dbReference type="InterPro" id="IPR001940">
    <property type="entry name" value="Peptidase_S1C"/>
</dbReference>
<keyword evidence="4" id="KW-1185">Reference proteome</keyword>
<dbReference type="OrthoDB" id="9766361at2"/>
<feature type="transmembrane region" description="Helical" evidence="2">
    <location>
        <begin position="51"/>
        <end position="71"/>
    </location>
</feature>
<protein>
    <submittedName>
        <fullName evidence="3">Serine protease</fullName>
    </submittedName>
</protein>
<dbReference type="SUPFAM" id="SSF50494">
    <property type="entry name" value="Trypsin-like serine proteases"/>
    <property type="match status" value="1"/>
</dbReference>
<keyword evidence="2" id="KW-1133">Transmembrane helix</keyword>
<dbReference type="Gene3D" id="2.40.10.10">
    <property type="entry name" value="Trypsin-like serine proteases"/>
    <property type="match status" value="2"/>
</dbReference>
<keyword evidence="1" id="KW-0720">Serine protease</keyword>
<name>A0A2T4UA74_9BACI</name>
<dbReference type="Proteomes" id="UP000240509">
    <property type="component" value="Unassembled WGS sequence"/>
</dbReference>
<sequence length="274" mass="31023">MDEEDKEVKKDDRAEEEELFFDGENYLTKEEFFNPPDEWEKKPVKKKKRRFKVIIASIVTAALLANVLAVWPQMFNLPAVEFLSNARELAGNEEVQEYKDSVVVVRTEDSKGTGFVFGDGYIMTNEHVIRDSYETSIHFEDGDSYAADTVTVNETLDIAVLKPEAEEFPHPPLELASGWESSESIYIIGNPRFFNFIPNEGKLIEPVKRNGREDVIALDAPVYRGSSGSPVITEEGNVAGVVYATTRREINDQMERVGLAVDMEFILEEMNIPD</sequence>
<dbReference type="Pfam" id="PF13365">
    <property type="entry name" value="Trypsin_2"/>
    <property type="match status" value="1"/>
</dbReference>
<keyword evidence="1" id="KW-0378">Hydrolase</keyword>
<evidence type="ECO:0000313" key="4">
    <source>
        <dbReference type="Proteomes" id="UP000240509"/>
    </source>
</evidence>
<dbReference type="GO" id="GO:0006508">
    <property type="term" value="P:proteolysis"/>
    <property type="evidence" value="ECO:0007669"/>
    <property type="project" value="UniProtKB-KW"/>
</dbReference>
<proteinExistence type="predicted"/>
<evidence type="ECO:0000256" key="2">
    <source>
        <dbReference type="SAM" id="Phobius"/>
    </source>
</evidence>
<dbReference type="GO" id="GO:0004252">
    <property type="term" value="F:serine-type endopeptidase activity"/>
    <property type="evidence" value="ECO:0007669"/>
    <property type="project" value="InterPro"/>
</dbReference>
<dbReference type="PANTHER" id="PTHR43019:SF23">
    <property type="entry name" value="PROTEASE DO-LIKE 5, CHLOROPLASTIC"/>
    <property type="match status" value="1"/>
</dbReference>
<evidence type="ECO:0000313" key="3">
    <source>
        <dbReference type="EMBL" id="PTL40307.1"/>
    </source>
</evidence>
<accession>A0A2T4UA74</accession>
<dbReference type="PANTHER" id="PTHR43019">
    <property type="entry name" value="SERINE ENDOPROTEASE DEGS"/>
    <property type="match status" value="1"/>
</dbReference>
<dbReference type="RefSeq" id="WP_107583485.1">
    <property type="nucleotide sequence ID" value="NZ_PZJJ01000002.1"/>
</dbReference>
<keyword evidence="3" id="KW-0645">Protease</keyword>
<gene>
    <name evidence="3" type="ORF">C6Y45_02690</name>
</gene>
<dbReference type="InterPro" id="IPR009003">
    <property type="entry name" value="Peptidase_S1_PA"/>
</dbReference>
<organism evidence="3 4">
    <name type="scientific">Alkalicoccus saliphilus</name>
    <dbReference type="NCBI Taxonomy" id="200989"/>
    <lineage>
        <taxon>Bacteria</taxon>
        <taxon>Bacillati</taxon>
        <taxon>Bacillota</taxon>
        <taxon>Bacilli</taxon>
        <taxon>Bacillales</taxon>
        <taxon>Bacillaceae</taxon>
        <taxon>Alkalicoccus</taxon>
    </lineage>
</organism>
<dbReference type="PRINTS" id="PR00834">
    <property type="entry name" value="PROTEASES2C"/>
</dbReference>
<dbReference type="EMBL" id="PZJJ01000002">
    <property type="protein sequence ID" value="PTL40307.1"/>
    <property type="molecule type" value="Genomic_DNA"/>
</dbReference>
<comment type="caution">
    <text evidence="3">The sequence shown here is derived from an EMBL/GenBank/DDBJ whole genome shotgun (WGS) entry which is preliminary data.</text>
</comment>
<evidence type="ECO:0000256" key="1">
    <source>
        <dbReference type="ARBA" id="ARBA00022825"/>
    </source>
</evidence>
<dbReference type="InterPro" id="IPR043504">
    <property type="entry name" value="Peptidase_S1_PA_chymotrypsin"/>
</dbReference>
<reference evidence="3 4" key="1">
    <citation type="submission" date="2018-03" db="EMBL/GenBank/DDBJ databases">
        <title>Alkalicoccus saliphilus sp. nov., isolated from a mineral pool.</title>
        <authorList>
            <person name="Zhao B."/>
        </authorList>
    </citation>
    <scope>NUCLEOTIDE SEQUENCE [LARGE SCALE GENOMIC DNA]</scope>
    <source>
        <strain evidence="3 4">6AG</strain>
    </source>
</reference>
<keyword evidence="2" id="KW-0472">Membrane</keyword>